<proteinExistence type="predicted"/>
<dbReference type="SUPFAM" id="SSF53448">
    <property type="entry name" value="Nucleotide-diphospho-sugar transferases"/>
    <property type="match status" value="1"/>
</dbReference>
<organism evidence="1 2">
    <name type="scientific">Membranihabitans marinus</name>
    <dbReference type="NCBI Taxonomy" id="1227546"/>
    <lineage>
        <taxon>Bacteria</taxon>
        <taxon>Pseudomonadati</taxon>
        <taxon>Bacteroidota</taxon>
        <taxon>Saprospiria</taxon>
        <taxon>Saprospirales</taxon>
        <taxon>Saprospiraceae</taxon>
        <taxon>Membranihabitans</taxon>
    </lineage>
</organism>
<dbReference type="Proteomes" id="UP000753961">
    <property type="component" value="Unassembled WGS sequence"/>
</dbReference>
<dbReference type="EMBL" id="JAHVHU010000012">
    <property type="protein sequence ID" value="MBY5959203.1"/>
    <property type="molecule type" value="Genomic_DNA"/>
</dbReference>
<evidence type="ECO:0000313" key="1">
    <source>
        <dbReference type="EMBL" id="MBY5959203.1"/>
    </source>
</evidence>
<sequence length="363" mass="42419">MPPPTLNPIKKSPIIHGIMGDNSNSPHTQKVVVLITTFHRPKLLASLLNSLQSESTSYHIEYYIYDDAVTNNGKHKFWLTINRLWEQIRDKRFDYYIHIQDDYSLGKNFISKVVGLWDSIDDPFKIGLNIFLDEFRVGKKVWVDKWPELRYYNKTRFLLNPWLDMAFICTRNLFDLLDWKILPISMQRWRHKPNLSSGVGAQISIRLFMKGKNMYQVTRSQVEHIGSDSKMNPEIRKQEPLIAFSLPLIFAAFEAKDLESTDYNMIISELTRFVDRIYFFAPEGSTAPVVNSDFKDKVGVINYPGDQITFKNKVDIIKSLHRSEFYLFHNVEHAACSAPYIWNSIRQMEDGHSNIDQFVKIIV</sequence>
<comment type="caution">
    <text evidence="1">The sequence shown here is derived from an EMBL/GenBank/DDBJ whole genome shotgun (WGS) entry which is preliminary data.</text>
</comment>
<keyword evidence="2" id="KW-1185">Reference proteome</keyword>
<protein>
    <submittedName>
        <fullName evidence="1">Uncharacterized protein</fullName>
    </submittedName>
</protein>
<evidence type="ECO:0000313" key="2">
    <source>
        <dbReference type="Proteomes" id="UP000753961"/>
    </source>
</evidence>
<gene>
    <name evidence="1" type="ORF">KUV50_13705</name>
</gene>
<name>A0A953LAZ4_9BACT</name>
<dbReference type="InterPro" id="IPR029044">
    <property type="entry name" value="Nucleotide-diphossugar_trans"/>
</dbReference>
<reference evidence="1" key="1">
    <citation type="submission" date="2021-06" db="EMBL/GenBank/DDBJ databases">
        <title>44 bacteria genomes isolated from Dapeng, Shenzhen.</title>
        <authorList>
            <person name="Zheng W."/>
            <person name="Yu S."/>
            <person name="Huang Y."/>
        </authorList>
    </citation>
    <scope>NUCLEOTIDE SEQUENCE</scope>
    <source>
        <strain evidence="1">DP5N28-2</strain>
    </source>
</reference>
<accession>A0A953LAZ4</accession>
<dbReference type="Gene3D" id="3.90.550.10">
    <property type="entry name" value="Spore Coat Polysaccharide Biosynthesis Protein SpsA, Chain A"/>
    <property type="match status" value="1"/>
</dbReference>
<dbReference type="AlphaFoldDB" id="A0A953LAZ4"/>
<dbReference type="RefSeq" id="WP_222580742.1">
    <property type="nucleotide sequence ID" value="NZ_JAHVHU010000012.1"/>
</dbReference>